<feature type="domain" description="Alpha/beta hydrolase fold-3" evidence="3">
    <location>
        <begin position="178"/>
        <end position="422"/>
    </location>
</feature>
<name>A0ABR3VFG5_HUMIN</name>
<evidence type="ECO:0000313" key="5">
    <source>
        <dbReference type="Proteomes" id="UP001583172"/>
    </source>
</evidence>
<dbReference type="Gene3D" id="3.40.50.1820">
    <property type="entry name" value="alpha/beta hydrolase"/>
    <property type="match status" value="1"/>
</dbReference>
<feature type="chain" id="PRO_5047247619" description="Alpha/beta hydrolase fold-3 domain-containing protein" evidence="2">
    <location>
        <begin position="19"/>
        <end position="524"/>
    </location>
</feature>
<evidence type="ECO:0000256" key="1">
    <source>
        <dbReference type="ARBA" id="ARBA00022801"/>
    </source>
</evidence>
<evidence type="ECO:0000313" key="4">
    <source>
        <dbReference type="EMBL" id="KAL1840033.1"/>
    </source>
</evidence>
<dbReference type="InterPro" id="IPR029058">
    <property type="entry name" value="AB_hydrolase_fold"/>
</dbReference>
<protein>
    <recommendedName>
        <fullName evidence="3">Alpha/beta hydrolase fold-3 domain-containing protein</fullName>
    </recommendedName>
</protein>
<dbReference type="Proteomes" id="UP001583172">
    <property type="component" value="Unassembled WGS sequence"/>
</dbReference>
<organism evidence="4 5">
    <name type="scientific">Humicola insolens</name>
    <name type="common">Soft-rot fungus</name>
    <dbReference type="NCBI Taxonomy" id="85995"/>
    <lineage>
        <taxon>Eukaryota</taxon>
        <taxon>Fungi</taxon>
        <taxon>Dikarya</taxon>
        <taxon>Ascomycota</taxon>
        <taxon>Pezizomycotina</taxon>
        <taxon>Sordariomycetes</taxon>
        <taxon>Sordariomycetidae</taxon>
        <taxon>Sordariales</taxon>
        <taxon>Chaetomiaceae</taxon>
        <taxon>Mycothermus</taxon>
    </lineage>
</organism>
<sequence length="524" mass="58678">MSATFVFALVAFAAAAAAAVWASMAHLDLIVSGVVFGALLELAGPAPEAHPERVQAGSPHELGVISLRRFLDSEITWSLTQAQQEGPRGCFMVESVWTSPCAIPVPTESAIVKTLKLAIMQLPACSWMAPCWYDWEMPKPSPVKCEWIGFRKDPKLPGLSPSESYDKVMEEATSDTVVLYFHGGSYYGGGKPASRRIARDLAQRTGGRVLSIQCRLSPEHPFPAALLDALSAYLYLLHPCDGALHSPINRWNIVLAGHGAGAHLALGLMKVLHHINRGKDFPPKLMWNNRHCYLFPPAGLAMISPWVDITHSSPSWNDEETGKWDYLPSLDRQLAQGSQRPPCDLWPTNPPRLHPLCDDHWLFHPLVTPILDWQWKGFPPVYICHGQERVADEIRFFALERLKRCGVEVTLEEYQAMPHCFPLRFPHLKQSRHCTNSMAAFIAKVTAEPPDPDRLRYKIPHSRTFLIEAPSANAVERPFTAEDLRTRSKREMGEDMSVVVLKRGFPLRYSPFPPDTRLWGIVLA</sequence>
<proteinExistence type="predicted"/>
<accession>A0ABR3VFG5</accession>
<keyword evidence="5" id="KW-1185">Reference proteome</keyword>
<dbReference type="InterPro" id="IPR013094">
    <property type="entry name" value="AB_hydrolase_3"/>
</dbReference>
<dbReference type="Pfam" id="PF07859">
    <property type="entry name" value="Abhydrolase_3"/>
    <property type="match status" value="1"/>
</dbReference>
<keyword evidence="1" id="KW-0378">Hydrolase</keyword>
<evidence type="ECO:0000259" key="3">
    <source>
        <dbReference type="Pfam" id="PF07859"/>
    </source>
</evidence>
<reference evidence="4 5" key="1">
    <citation type="journal article" date="2024" name="Commun. Biol.">
        <title>Comparative genomic analysis of thermophilic fungi reveals convergent evolutionary adaptations and gene losses.</title>
        <authorList>
            <person name="Steindorff A.S."/>
            <person name="Aguilar-Pontes M.V."/>
            <person name="Robinson A.J."/>
            <person name="Andreopoulos B."/>
            <person name="LaButti K."/>
            <person name="Kuo A."/>
            <person name="Mondo S."/>
            <person name="Riley R."/>
            <person name="Otillar R."/>
            <person name="Haridas S."/>
            <person name="Lipzen A."/>
            <person name="Grimwood J."/>
            <person name="Schmutz J."/>
            <person name="Clum A."/>
            <person name="Reid I.D."/>
            <person name="Moisan M.C."/>
            <person name="Butler G."/>
            <person name="Nguyen T.T.M."/>
            <person name="Dewar K."/>
            <person name="Conant G."/>
            <person name="Drula E."/>
            <person name="Henrissat B."/>
            <person name="Hansel C."/>
            <person name="Singer S."/>
            <person name="Hutchinson M.I."/>
            <person name="de Vries R.P."/>
            <person name="Natvig D.O."/>
            <person name="Powell A.J."/>
            <person name="Tsang A."/>
            <person name="Grigoriev I.V."/>
        </authorList>
    </citation>
    <scope>NUCLEOTIDE SEQUENCE [LARGE SCALE GENOMIC DNA]</scope>
    <source>
        <strain evidence="4 5">CBS 620.91</strain>
    </source>
</reference>
<dbReference type="EMBL" id="JAZGSY010000130">
    <property type="protein sequence ID" value="KAL1840033.1"/>
    <property type="molecule type" value="Genomic_DNA"/>
</dbReference>
<dbReference type="PANTHER" id="PTHR48081:SF8">
    <property type="entry name" value="ALPHA_BETA HYDROLASE FOLD-3 DOMAIN-CONTAINING PROTEIN-RELATED"/>
    <property type="match status" value="1"/>
</dbReference>
<dbReference type="PANTHER" id="PTHR48081">
    <property type="entry name" value="AB HYDROLASE SUPERFAMILY PROTEIN C4A8.06C"/>
    <property type="match status" value="1"/>
</dbReference>
<keyword evidence="2" id="KW-0732">Signal</keyword>
<comment type="caution">
    <text evidence="4">The sequence shown here is derived from an EMBL/GenBank/DDBJ whole genome shotgun (WGS) entry which is preliminary data.</text>
</comment>
<gene>
    <name evidence="4" type="ORF">VTJ49DRAFT_904</name>
</gene>
<evidence type="ECO:0000256" key="2">
    <source>
        <dbReference type="SAM" id="SignalP"/>
    </source>
</evidence>
<dbReference type="SUPFAM" id="SSF53474">
    <property type="entry name" value="alpha/beta-Hydrolases"/>
    <property type="match status" value="1"/>
</dbReference>
<feature type="signal peptide" evidence="2">
    <location>
        <begin position="1"/>
        <end position="18"/>
    </location>
</feature>
<dbReference type="InterPro" id="IPR050300">
    <property type="entry name" value="GDXG_lipolytic_enzyme"/>
</dbReference>